<dbReference type="InterPro" id="IPR046896">
    <property type="entry name" value="Cup1-like_N"/>
</dbReference>
<dbReference type="OrthoDB" id="5521299at2759"/>
<feature type="domain" description="LYR motif-containing protein Cup1-like N-terminal" evidence="2">
    <location>
        <begin position="17"/>
        <end position="98"/>
    </location>
</feature>
<feature type="compositionally biased region" description="Polar residues" evidence="1">
    <location>
        <begin position="140"/>
        <end position="150"/>
    </location>
</feature>
<organism evidence="3 4">
    <name type="scientific">Fusarium austroafricanum</name>
    <dbReference type="NCBI Taxonomy" id="2364996"/>
    <lineage>
        <taxon>Eukaryota</taxon>
        <taxon>Fungi</taxon>
        <taxon>Dikarya</taxon>
        <taxon>Ascomycota</taxon>
        <taxon>Pezizomycotina</taxon>
        <taxon>Sordariomycetes</taxon>
        <taxon>Hypocreomycetidae</taxon>
        <taxon>Hypocreales</taxon>
        <taxon>Nectriaceae</taxon>
        <taxon>Fusarium</taxon>
        <taxon>Fusarium concolor species complex</taxon>
    </lineage>
</organism>
<feature type="compositionally biased region" description="Polar residues" evidence="1">
    <location>
        <begin position="434"/>
        <end position="443"/>
    </location>
</feature>
<dbReference type="CDD" id="cd20273">
    <property type="entry name" value="Complex1_LYR_unchar"/>
    <property type="match status" value="1"/>
</dbReference>
<dbReference type="AlphaFoldDB" id="A0A8H4KAN4"/>
<accession>A0A8H4KAN4</accession>
<protein>
    <recommendedName>
        <fullName evidence="2">LYR motif-containing protein Cup1-like N-terminal domain-containing protein</fullName>
    </recommendedName>
</protein>
<evidence type="ECO:0000313" key="4">
    <source>
        <dbReference type="Proteomes" id="UP000605986"/>
    </source>
</evidence>
<proteinExistence type="predicted"/>
<feature type="compositionally biased region" description="Basic and acidic residues" evidence="1">
    <location>
        <begin position="170"/>
        <end position="179"/>
    </location>
</feature>
<gene>
    <name evidence="3" type="ORF">F53441_8776</name>
</gene>
<feature type="region of interest" description="Disordered" evidence="1">
    <location>
        <begin position="167"/>
        <end position="195"/>
    </location>
</feature>
<keyword evidence="4" id="KW-1185">Reference proteome</keyword>
<sequence>MPRPHSTIPSYLPPLHLYRHILREASYLPPAIRPPITTHIRTRIRAHREHDRLQYKRRARAANLLRRLRAANSGQKSQMEDFIMEAFARKGARRRSLLSHFVRIEPPSDSDALEALIQRVEADRKSPKIEASKADETAVLNKSSPNNASETTIEDKFFPHKIGAKGASHTLDDEKESKSKLPMVRKGRGPDKTPFFDKWDTNKLRSLLHAQRELQQSTKLAWPRKSIKTLNPDSRVPAKNIWGERPTPNIFQAKRAGFWRRSATKVMPPLSSDEWDLLGRLSKGAQEEEEWRIPERRPAAKPVLAAESKPSTLDWDWESHATQPTNKVEHLNRLSSFAFVGRDKTNHPYESKHGSKELSPRWFRRAYQRVWQFTPKMDSDAETGKAEFLWGTLTHPAVPPTKGQLSIFEGLNSRGEKAKDASPSQKTPKPKPKNVTQPLDTPK</sequence>
<feature type="region of interest" description="Disordered" evidence="1">
    <location>
        <begin position="127"/>
        <end position="150"/>
    </location>
</feature>
<dbReference type="Pfam" id="PF20263">
    <property type="entry name" value="LYRM2-like"/>
    <property type="match status" value="1"/>
</dbReference>
<evidence type="ECO:0000259" key="2">
    <source>
        <dbReference type="Pfam" id="PF20263"/>
    </source>
</evidence>
<dbReference type="EMBL" id="JAADJG010000379">
    <property type="protein sequence ID" value="KAF4447757.1"/>
    <property type="molecule type" value="Genomic_DNA"/>
</dbReference>
<feature type="region of interest" description="Disordered" evidence="1">
    <location>
        <begin position="395"/>
        <end position="443"/>
    </location>
</feature>
<evidence type="ECO:0000313" key="3">
    <source>
        <dbReference type="EMBL" id="KAF4447757.1"/>
    </source>
</evidence>
<reference evidence="3" key="1">
    <citation type="submission" date="2020-01" db="EMBL/GenBank/DDBJ databases">
        <title>Identification and distribution of gene clusters putatively required for synthesis of sphingolipid metabolism inhibitors in phylogenetically diverse species of the filamentous fungus Fusarium.</title>
        <authorList>
            <person name="Kim H.-S."/>
            <person name="Busman M."/>
            <person name="Brown D.W."/>
            <person name="Divon H."/>
            <person name="Uhlig S."/>
            <person name="Proctor R.H."/>
        </authorList>
    </citation>
    <scope>NUCLEOTIDE SEQUENCE</scope>
    <source>
        <strain evidence="3">NRRL 53441</strain>
    </source>
</reference>
<evidence type="ECO:0000256" key="1">
    <source>
        <dbReference type="SAM" id="MobiDB-lite"/>
    </source>
</evidence>
<comment type="caution">
    <text evidence="3">The sequence shown here is derived from an EMBL/GenBank/DDBJ whole genome shotgun (WGS) entry which is preliminary data.</text>
</comment>
<feature type="compositionally biased region" description="Basic and acidic residues" evidence="1">
    <location>
        <begin position="127"/>
        <end position="136"/>
    </location>
</feature>
<name>A0A8H4KAN4_9HYPO</name>
<dbReference type="Proteomes" id="UP000605986">
    <property type="component" value="Unassembled WGS sequence"/>
</dbReference>